<dbReference type="AlphaFoldDB" id="A0AAN9YHI2"/>
<sequence>WIIQTPGSVTRSRHARHPLFSNGAAVSLYRNSIVVSRSTGCVPSSCRSITSADQAPGPLPASLWGVMAVSSRITR</sequence>
<proteinExistence type="predicted"/>
<dbReference type="EMBL" id="JAKJXP020000141">
    <property type="protein sequence ID" value="KAK7743087.1"/>
    <property type="molecule type" value="Genomic_DNA"/>
</dbReference>
<reference evidence="1 2" key="1">
    <citation type="submission" date="2024-02" db="EMBL/GenBank/DDBJ databases">
        <title>De novo assembly and annotation of 12 fungi associated with fruit tree decline syndrome in Ontario, Canada.</title>
        <authorList>
            <person name="Sulman M."/>
            <person name="Ellouze W."/>
            <person name="Ilyukhin E."/>
        </authorList>
    </citation>
    <scope>NUCLEOTIDE SEQUENCE [LARGE SCALE GENOMIC DNA]</scope>
    <source>
        <strain evidence="1 2">M11/M66-122</strain>
    </source>
</reference>
<protein>
    <submittedName>
        <fullName evidence="1">Uncharacterized protein</fullName>
    </submittedName>
</protein>
<dbReference type="Proteomes" id="UP001320420">
    <property type="component" value="Unassembled WGS sequence"/>
</dbReference>
<organism evidence="1 2">
    <name type="scientific">Diatrype stigma</name>
    <dbReference type="NCBI Taxonomy" id="117547"/>
    <lineage>
        <taxon>Eukaryota</taxon>
        <taxon>Fungi</taxon>
        <taxon>Dikarya</taxon>
        <taxon>Ascomycota</taxon>
        <taxon>Pezizomycotina</taxon>
        <taxon>Sordariomycetes</taxon>
        <taxon>Xylariomycetidae</taxon>
        <taxon>Xylariales</taxon>
        <taxon>Diatrypaceae</taxon>
        <taxon>Diatrype</taxon>
    </lineage>
</organism>
<evidence type="ECO:0000313" key="2">
    <source>
        <dbReference type="Proteomes" id="UP001320420"/>
    </source>
</evidence>
<evidence type="ECO:0000313" key="1">
    <source>
        <dbReference type="EMBL" id="KAK7743087.1"/>
    </source>
</evidence>
<comment type="caution">
    <text evidence="1">The sequence shown here is derived from an EMBL/GenBank/DDBJ whole genome shotgun (WGS) entry which is preliminary data.</text>
</comment>
<accession>A0AAN9YHI2</accession>
<name>A0AAN9YHI2_9PEZI</name>
<feature type="non-terminal residue" evidence="1">
    <location>
        <position position="1"/>
    </location>
</feature>
<keyword evidence="2" id="KW-1185">Reference proteome</keyword>
<gene>
    <name evidence="1" type="ORF">SLS62_010720</name>
</gene>